<dbReference type="RefSeq" id="WP_250061087.1">
    <property type="nucleotide sequence ID" value="NZ_JAIKTS010000001.1"/>
</dbReference>
<accession>A0ABT0SD26</accession>
<reference evidence="3 4" key="1">
    <citation type="submission" date="2021-08" db="EMBL/GenBank/DDBJ databases">
        <title>Novel members of of the genus Stenotrophomonas from differernt environment.</title>
        <authorList>
            <person name="Deng Y."/>
        </authorList>
    </citation>
    <scope>NUCLEOTIDE SEQUENCE [LARGE SCALE GENOMIC DNA]</scope>
    <source>
        <strain evidence="3 4">CPCC 101365</strain>
    </source>
</reference>
<dbReference type="Pfam" id="PF08805">
    <property type="entry name" value="PilS"/>
    <property type="match status" value="1"/>
</dbReference>
<comment type="caution">
    <text evidence="3">The sequence shown here is derived from an EMBL/GenBank/DDBJ whole genome shotgun (WGS) entry which is preliminary data.</text>
</comment>
<dbReference type="Gene3D" id="3.30.1690.10">
    <property type="entry name" value="TcpA-like pilin"/>
    <property type="match status" value="1"/>
</dbReference>
<protein>
    <submittedName>
        <fullName evidence="3">Prepilin-type N-terminal cleavage/methylation domain-containing protein</fullName>
    </submittedName>
</protein>
<dbReference type="Pfam" id="PF07963">
    <property type="entry name" value="N_methyl"/>
    <property type="match status" value="1"/>
</dbReference>
<sequence length="198" mass="20777">MKNFKQARSQGGFSLIELLLVLAIIAALAVAAFIVYPRVQAGRNASYEAQVLSSAQAGVKALFTTNNYAKLSKAAAFNAEIFPANMNLSETSIKNQWDGEVEVGPSTAKGAAATATGNTPVRYFRFVYRNVPADVCIRLAGAAVQNFGTVLIDKANGGAGEIVQDLYSPANVPLNEAEIAKNCKAAAQVGASITFVSN</sequence>
<dbReference type="NCBIfam" id="TIGR02532">
    <property type="entry name" value="IV_pilin_GFxxxE"/>
    <property type="match status" value="1"/>
</dbReference>
<dbReference type="SUPFAM" id="SSF54523">
    <property type="entry name" value="Pili subunits"/>
    <property type="match status" value="1"/>
</dbReference>
<feature type="transmembrane region" description="Helical" evidence="1">
    <location>
        <begin position="12"/>
        <end position="36"/>
    </location>
</feature>
<dbReference type="InterPro" id="IPR045584">
    <property type="entry name" value="Pilin-like"/>
</dbReference>
<keyword evidence="1" id="KW-1133">Transmembrane helix</keyword>
<proteinExistence type="predicted"/>
<feature type="domain" description="Type 4 secretion system PilS N-terminal" evidence="2">
    <location>
        <begin position="44"/>
        <end position="197"/>
    </location>
</feature>
<organism evidence="3 4">
    <name type="scientific">Stenotrophomonas mori</name>
    <dbReference type="NCBI Taxonomy" id="2871096"/>
    <lineage>
        <taxon>Bacteria</taxon>
        <taxon>Pseudomonadati</taxon>
        <taxon>Pseudomonadota</taxon>
        <taxon>Gammaproteobacteria</taxon>
        <taxon>Lysobacterales</taxon>
        <taxon>Lysobacteraceae</taxon>
        <taxon>Stenotrophomonas</taxon>
    </lineage>
</organism>
<evidence type="ECO:0000259" key="2">
    <source>
        <dbReference type="Pfam" id="PF08805"/>
    </source>
</evidence>
<dbReference type="PROSITE" id="PS00409">
    <property type="entry name" value="PROKAR_NTER_METHYL"/>
    <property type="match status" value="1"/>
</dbReference>
<gene>
    <name evidence="3" type="ORF">K5L01_00925</name>
</gene>
<dbReference type="InterPro" id="IPR014911">
    <property type="entry name" value="PilS_N"/>
</dbReference>
<evidence type="ECO:0000256" key="1">
    <source>
        <dbReference type="SAM" id="Phobius"/>
    </source>
</evidence>
<dbReference type="InterPro" id="IPR012902">
    <property type="entry name" value="N_methyl_site"/>
</dbReference>
<dbReference type="Proteomes" id="UP001431235">
    <property type="component" value="Unassembled WGS sequence"/>
</dbReference>
<keyword evidence="4" id="KW-1185">Reference proteome</keyword>
<name>A0ABT0SD26_9GAMM</name>
<dbReference type="EMBL" id="JAIKTS010000001">
    <property type="protein sequence ID" value="MCL7713221.1"/>
    <property type="molecule type" value="Genomic_DNA"/>
</dbReference>
<evidence type="ECO:0000313" key="3">
    <source>
        <dbReference type="EMBL" id="MCL7713221.1"/>
    </source>
</evidence>
<keyword evidence="1" id="KW-0472">Membrane</keyword>
<keyword evidence="1" id="KW-0812">Transmembrane</keyword>
<evidence type="ECO:0000313" key="4">
    <source>
        <dbReference type="Proteomes" id="UP001431235"/>
    </source>
</evidence>